<feature type="transmembrane region" description="Helical" evidence="7">
    <location>
        <begin position="344"/>
        <end position="362"/>
    </location>
</feature>
<keyword evidence="6 7" id="KW-0472">Membrane</keyword>
<evidence type="ECO:0000256" key="2">
    <source>
        <dbReference type="ARBA" id="ARBA00008929"/>
    </source>
</evidence>
<dbReference type="AlphaFoldDB" id="A0A5C0VMT5"/>
<evidence type="ECO:0000313" key="8">
    <source>
        <dbReference type="EMBL" id="QEK52973.1"/>
    </source>
</evidence>
<comment type="subcellular location">
    <subcellularLocation>
        <location evidence="1">Cell membrane</location>
        <topology evidence="1">Multi-pass membrane protein</topology>
    </subcellularLocation>
</comment>
<feature type="transmembrane region" description="Helical" evidence="7">
    <location>
        <begin position="222"/>
        <end position="242"/>
    </location>
</feature>
<evidence type="ECO:0000256" key="3">
    <source>
        <dbReference type="ARBA" id="ARBA00022475"/>
    </source>
</evidence>
<feature type="transmembrane region" description="Helical" evidence="7">
    <location>
        <begin position="303"/>
        <end position="324"/>
    </location>
</feature>
<dbReference type="RefSeq" id="WP_039449980.1">
    <property type="nucleotide sequence ID" value="NZ_CP043329.1"/>
</dbReference>
<evidence type="ECO:0000256" key="4">
    <source>
        <dbReference type="ARBA" id="ARBA00022692"/>
    </source>
</evidence>
<accession>A0A5C0VMT5</accession>
<keyword evidence="9" id="KW-1185">Reference proteome</keyword>
<feature type="transmembrane region" description="Helical" evidence="7">
    <location>
        <begin position="162"/>
        <end position="184"/>
    </location>
</feature>
<feature type="transmembrane region" description="Helical" evidence="7">
    <location>
        <begin position="39"/>
        <end position="64"/>
    </location>
</feature>
<dbReference type="PANTHER" id="PTHR43044">
    <property type="match status" value="1"/>
</dbReference>
<proteinExistence type="inferred from homology"/>
<dbReference type="InterPro" id="IPR005614">
    <property type="entry name" value="NrfD-like"/>
</dbReference>
<dbReference type="Proteomes" id="UP000323653">
    <property type="component" value="Chromosome"/>
</dbReference>
<feature type="transmembrane region" description="Helical" evidence="7">
    <location>
        <begin position="262"/>
        <end position="282"/>
    </location>
</feature>
<dbReference type="KEGG" id="pej:FYC62_15810"/>
<dbReference type="EMBL" id="CP043329">
    <property type="protein sequence ID" value="QEK52973.1"/>
    <property type="molecule type" value="Genomic_DNA"/>
</dbReference>
<feature type="transmembrane region" description="Helical" evidence="7">
    <location>
        <begin position="116"/>
        <end position="142"/>
    </location>
</feature>
<dbReference type="GO" id="GO:0005886">
    <property type="term" value="C:plasma membrane"/>
    <property type="evidence" value="ECO:0007669"/>
    <property type="project" value="UniProtKB-SubCell"/>
</dbReference>
<feature type="transmembrane region" description="Helical" evidence="7">
    <location>
        <begin position="84"/>
        <end position="104"/>
    </location>
</feature>
<comment type="similarity">
    <text evidence="2">Belongs to the NrfD family.</text>
</comment>
<feature type="transmembrane region" description="Helical" evidence="7">
    <location>
        <begin position="374"/>
        <end position="394"/>
    </location>
</feature>
<reference evidence="8 9" key="1">
    <citation type="submission" date="2019-08" db="EMBL/GenBank/DDBJ databases">
        <title>Pedobacter sp. nov., isolated from Han river, South Korea.</title>
        <authorList>
            <person name="Lee D.-H."/>
            <person name="Kim Y.-S."/>
            <person name="Hwang E.-M."/>
            <person name="Le Tran T.C."/>
            <person name="Cha C.-J."/>
        </authorList>
    </citation>
    <scope>NUCLEOTIDE SEQUENCE [LARGE SCALE GENOMIC DNA]</scope>
    <source>
        <strain evidence="8 9">CJ43</strain>
    </source>
</reference>
<evidence type="ECO:0000256" key="1">
    <source>
        <dbReference type="ARBA" id="ARBA00004651"/>
    </source>
</evidence>
<keyword evidence="3" id="KW-1003">Cell membrane</keyword>
<sequence>MASHNESILREPLITGKDITYARITNEVLWPVENKPNKAWWIGFIVSALGALLWVGAVSYTFYYGIGTWGLNKTVGWAWDITGFVWWVGIGHAGTLISAVLLLFRQNWRNSINRSAEAMTIFAVICAATYVVSHMGRPWLAYWPLPLPNQFGSLWVNFNSPLVWDVFAISTYFSVSLLFWYTGLLPDIATIRDRATGLKRRIYSVLSFGWTGSVKTWQRFEAVSLILAGVSTPLVLSVHTIVSMDFATSVIPGWHTTIFPPYFVAGAIFSGFAMVQTLLLIARKVLGLENYITMFHIESMNKIIVLTGSIVGVAYLTELFIAWYSGVEYEQYAFLNRISGPYWWAYWCMMTCNVITPQLFWFKKIRTSIPISWVLSIIVNIGMWFERFVIIVTSLHRDYIPSSWAMFYPTWVDISIFVGSIGLFFTLFLLFIRVLPSVAMAEVKLLVKTSSEQSKKKLLESGVIKPEEAEYYKESLTKFDSVDQADYAKI</sequence>
<protein>
    <submittedName>
        <fullName evidence="8">Hydrogenase</fullName>
    </submittedName>
</protein>
<gene>
    <name evidence="8" type="ORF">FYC62_15810</name>
</gene>
<dbReference type="Pfam" id="PF03916">
    <property type="entry name" value="NrfD"/>
    <property type="match status" value="1"/>
</dbReference>
<organism evidence="8 9">
    <name type="scientific">Pedobacter aquae</name>
    <dbReference type="NCBI Taxonomy" id="2605747"/>
    <lineage>
        <taxon>Bacteria</taxon>
        <taxon>Pseudomonadati</taxon>
        <taxon>Bacteroidota</taxon>
        <taxon>Sphingobacteriia</taxon>
        <taxon>Sphingobacteriales</taxon>
        <taxon>Sphingobacteriaceae</taxon>
        <taxon>Pedobacter</taxon>
    </lineage>
</organism>
<keyword evidence="4 7" id="KW-0812">Transmembrane</keyword>
<evidence type="ECO:0000256" key="6">
    <source>
        <dbReference type="ARBA" id="ARBA00023136"/>
    </source>
</evidence>
<keyword evidence="5 7" id="KW-1133">Transmembrane helix</keyword>
<evidence type="ECO:0000313" key="9">
    <source>
        <dbReference type="Proteomes" id="UP000323653"/>
    </source>
</evidence>
<dbReference type="PANTHER" id="PTHR43044:SF2">
    <property type="entry name" value="POLYSULPHIDE REDUCTASE NRFD"/>
    <property type="match status" value="1"/>
</dbReference>
<evidence type="ECO:0000256" key="5">
    <source>
        <dbReference type="ARBA" id="ARBA00022989"/>
    </source>
</evidence>
<evidence type="ECO:0000256" key="7">
    <source>
        <dbReference type="SAM" id="Phobius"/>
    </source>
</evidence>
<feature type="transmembrane region" description="Helical" evidence="7">
    <location>
        <begin position="414"/>
        <end position="435"/>
    </location>
</feature>
<name>A0A5C0VMT5_9SPHI</name>